<dbReference type="Gene3D" id="3.60.20.40">
    <property type="match status" value="1"/>
</dbReference>
<reference evidence="5" key="2">
    <citation type="submission" date="2025-05" db="UniProtKB">
        <authorList>
            <consortium name="Ensembl"/>
        </authorList>
    </citation>
    <scope>IDENTIFICATION</scope>
</reference>
<dbReference type="Ensembl" id="ENSBIXT00000029868.1">
    <property type="protein sequence ID" value="ENSBIXP00000037802.1"/>
    <property type="gene ID" value="ENSBIXG00000000267.1"/>
</dbReference>
<dbReference type="GO" id="GO:0005886">
    <property type="term" value="C:plasma membrane"/>
    <property type="evidence" value="ECO:0007669"/>
    <property type="project" value="TreeGrafter"/>
</dbReference>
<dbReference type="Gene3D" id="1.10.246.130">
    <property type="match status" value="1"/>
</dbReference>
<keyword evidence="3" id="KW-0378">Hydrolase</keyword>
<protein>
    <recommendedName>
        <fullName evidence="3">Glutathione hydrolase</fullName>
        <ecNumber evidence="3">2.3.2.2</ecNumber>
        <ecNumber evidence="3">3.4.19.13</ecNumber>
    </recommendedName>
    <alternativeName>
        <fullName evidence="3">Gamma-glutamyltransferase</fullName>
    </alternativeName>
    <alternativeName>
        <fullName evidence="3">Gamma-glutamyltranspeptidase</fullName>
    </alternativeName>
</protein>
<dbReference type="EC" id="3.4.19.13" evidence="3"/>
<dbReference type="GO" id="GO:0103068">
    <property type="term" value="F:leukotriene C4 gamma-glutamyl transferase activity"/>
    <property type="evidence" value="ECO:0007669"/>
    <property type="project" value="UniProtKB-EC"/>
</dbReference>
<dbReference type="AlphaFoldDB" id="A0A4W2ILQ7"/>
<evidence type="ECO:0000256" key="1">
    <source>
        <dbReference type="ARBA" id="ARBA00009381"/>
    </source>
</evidence>
<feature type="binding site" evidence="2">
    <location>
        <position position="206"/>
    </location>
    <ligand>
        <name>L-glutamate</name>
        <dbReference type="ChEBI" id="CHEBI:29985"/>
    </ligand>
</feature>
<dbReference type="GO" id="GO:0036374">
    <property type="term" value="F:glutathione hydrolase activity"/>
    <property type="evidence" value="ECO:0007669"/>
    <property type="project" value="UniProtKB-UniRule"/>
</dbReference>
<evidence type="ECO:0000313" key="6">
    <source>
        <dbReference type="Proteomes" id="UP000314981"/>
    </source>
</evidence>
<keyword evidence="3" id="KW-0812">Transmembrane</keyword>
<feature type="binding site" evidence="2">
    <location>
        <position position="514"/>
    </location>
    <ligand>
        <name>L-glutamate</name>
        <dbReference type="ChEBI" id="CHEBI:29985"/>
    </ligand>
</feature>
<comment type="similarity">
    <text evidence="1">Belongs to the gamma-glutamyltransferase family.</text>
</comment>
<dbReference type="FunFam" id="1.10.246.130:FF:000003">
    <property type="entry name" value="Glutathione hydrolase 7"/>
    <property type="match status" value="1"/>
</dbReference>
<dbReference type="Proteomes" id="UP000314981">
    <property type="component" value="Chromosome 13"/>
</dbReference>
<feature type="region of interest" description="Disordered" evidence="4">
    <location>
        <begin position="26"/>
        <end position="90"/>
    </location>
</feature>
<dbReference type="InterPro" id="IPR029055">
    <property type="entry name" value="Ntn_hydrolases_N"/>
</dbReference>
<proteinExistence type="inferred from homology"/>
<reference evidence="6 7" key="1">
    <citation type="submission" date="2018-11" db="EMBL/GenBank/DDBJ databases">
        <title>Haplotype-resolved cattle genomes.</title>
        <authorList>
            <person name="Low W.Y."/>
            <person name="Tearle R."/>
            <person name="Bickhart D.M."/>
            <person name="Rosen B.D."/>
            <person name="Koren S."/>
            <person name="Rhie A."/>
            <person name="Hiendleder S."/>
            <person name="Phillippy A.M."/>
            <person name="Smith T.P.L."/>
            <person name="Williams J.L."/>
        </authorList>
    </citation>
    <scope>NUCLEOTIDE SEQUENCE [LARGE SCALE GENOMIC DNA]</scope>
</reference>
<dbReference type="InterPro" id="IPR000101">
    <property type="entry name" value="GGT_peptidase"/>
</dbReference>
<feature type="compositionally biased region" description="Low complexity" evidence="4">
    <location>
        <begin position="72"/>
        <end position="83"/>
    </location>
</feature>
<dbReference type="Ensembl" id="ENSBIXT00005043146.1">
    <property type="protein sequence ID" value="ENSBIXP00005045152.1"/>
    <property type="gene ID" value="ENSBIXG00005002164.1"/>
</dbReference>
<dbReference type="Proteomes" id="UP000429181">
    <property type="component" value="Chromosome 13"/>
</dbReference>
<evidence type="ECO:0000256" key="4">
    <source>
        <dbReference type="SAM" id="MobiDB-lite"/>
    </source>
</evidence>
<feature type="binding site" evidence="2">
    <location>
        <begin position="491"/>
        <end position="493"/>
    </location>
    <ligand>
        <name>L-glutamate</name>
        <dbReference type="ChEBI" id="CHEBI:29985"/>
    </ligand>
</feature>
<dbReference type="STRING" id="30522.A0A4W2ILQ7"/>
<name>A0A4W2ILQ7_BOBOX</name>
<comment type="catalytic activity">
    <reaction evidence="3">
        <text>an N-terminal (5-L-glutamyl)-[peptide] + an alpha-amino acid = 5-L-glutamyl amino acid + an N-terminal L-alpha-aminoacyl-[peptide]</text>
        <dbReference type="Rhea" id="RHEA:23904"/>
        <dbReference type="Rhea" id="RHEA-COMP:9780"/>
        <dbReference type="Rhea" id="RHEA-COMP:9795"/>
        <dbReference type="ChEBI" id="CHEBI:77644"/>
        <dbReference type="ChEBI" id="CHEBI:78597"/>
        <dbReference type="ChEBI" id="CHEBI:78599"/>
        <dbReference type="ChEBI" id="CHEBI:78608"/>
        <dbReference type="EC" id="2.3.2.2"/>
    </reaction>
</comment>
<comment type="pathway">
    <text evidence="3">Sulfur metabolism; glutathione metabolism.</text>
</comment>
<dbReference type="SUPFAM" id="SSF56235">
    <property type="entry name" value="N-terminal nucleophile aminohydrolases (Ntn hydrolases)"/>
    <property type="match status" value="1"/>
</dbReference>
<gene>
    <name evidence="5" type="primary">GGT7</name>
</gene>
<dbReference type="EC" id="2.3.2.2" evidence="3"/>
<keyword evidence="6" id="KW-1185">Reference proteome</keyword>
<dbReference type="PANTHER" id="PTHR11686">
    <property type="entry name" value="GAMMA GLUTAMYL TRANSPEPTIDASE"/>
    <property type="match status" value="1"/>
</dbReference>
<dbReference type="InterPro" id="IPR043138">
    <property type="entry name" value="GGT_lsub"/>
</dbReference>
<evidence type="ECO:0000313" key="5">
    <source>
        <dbReference type="Ensembl" id="ENSBIXP00005045152.1"/>
    </source>
</evidence>
<keyword evidence="3" id="KW-1133">Transmembrane helix</keyword>
<dbReference type="GeneTree" id="ENSGT00940000156917"/>
<comment type="subcellular location">
    <subcellularLocation>
        <location evidence="3">Membrane</location>
        <topology evidence="3">Single-pass type II membrane protein</topology>
    </subcellularLocation>
</comment>
<dbReference type="GO" id="GO:1902883">
    <property type="term" value="P:negative regulation of response to oxidative stress"/>
    <property type="evidence" value="ECO:0007669"/>
    <property type="project" value="Ensembl"/>
</dbReference>
<feature type="transmembrane region" description="Helical" evidence="3">
    <location>
        <begin position="107"/>
        <end position="131"/>
    </location>
</feature>
<dbReference type="PANTHER" id="PTHR11686:SF54">
    <property type="entry name" value="GLUTATHIONE HYDROLASE 7"/>
    <property type="match status" value="1"/>
</dbReference>
<comment type="catalytic activity">
    <reaction evidence="3">
        <text>an S-substituted glutathione + H2O = an S-substituted L-cysteinylglycine + L-glutamate</text>
        <dbReference type="Rhea" id="RHEA:59468"/>
        <dbReference type="ChEBI" id="CHEBI:15377"/>
        <dbReference type="ChEBI" id="CHEBI:29985"/>
        <dbReference type="ChEBI" id="CHEBI:90779"/>
        <dbReference type="ChEBI" id="CHEBI:143103"/>
        <dbReference type="EC" id="3.4.19.13"/>
    </reaction>
</comment>
<sequence length="818" mass="88960">MAAENEASQESALGAYSPVDYMSITSFPRLPEDEPAPAVPLRGRKDEDAFLGDPDTDPDSFLKSARLQRLPSSSSEMGSQDGSPLRETRKDPFSAAASECSCRQDGLTVIVTACLTFATGVTVALIMQIYFGDPQIFHQGAVVTDAARCTSLGIEVLSKQGSSVDAAVAAALCLGIVAPHSSGLGGGGVMLVHDIRRNKSHLIDFRESAPGALREEALQRSWETKPGLLVGVPGMVKGLHEAHQLYGRLPWSQVLAFAAAVAQDGFNVTHDLAQALAEQPPPNASDRFRETFLPMGHPPLPGSLLRRPDLAAVLEVLGTYGPAAFYAGGNLTLEMVAEAQHAGGVITEEDFSNYSALLEKPVCGVYRGHLVLSPRPPHTGPALISALNILEGFNLTSLVSREQALHWVAETLKIALALASRLGDPIYDSTITESMDDMLSKVEAAYFRGQINDSQAAPVPLLPIYELNGAPTAAQVLIMGPDDFIVAMVSSLNRPFGSGLITPSGILLNSQMLDFSWPNRTANHPAPSLEIILSRKTAKQGELGAAREAATVFSAAHCGPASRRTLWNLPCPGGQWSCPGPQRPDPGEVPPGRPFMARSQAVTRAVDAPHVSDLSSSLVYLFWGASPVAQHQRIHLQCRRCGFDPWVEKIPWRREWLLTSVFLPQESHGQKGLAGYSLWGRKEMDTIEATKHVYFWQCWVLAAVCRISLGAASRAHSSLWCVGLSLQWPPLLRSMGSRHWLQYLQLSSCRACAQYLWHTALVACGFSLTRDQTSVPLHWQMILNHWTTREVLTQQTWAEAALWQSPPERWGHELHHSL</sequence>
<keyword evidence="3" id="KW-0808">Transferase</keyword>
<dbReference type="PRINTS" id="PR01210">
    <property type="entry name" value="GGTRANSPTASE"/>
</dbReference>
<keyword evidence="3" id="KW-0472">Membrane</keyword>
<evidence type="ECO:0000256" key="3">
    <source>
        <dbReference type="RuleBase" id="RU368068"/>
    </source>
</evidence>
<dbReference type="GO" id="GO:0006751">
    <property type="term" value="P:glutathione catabolic process"/>
    <property type="evidence" value="ECO:0007669"/>
    <property type="project" value="UniProtKB-UniRule"/>
</dbReference>
<evidence type="ECO:0000313" key="7">
    <source>
        <dbReference type="Proteomes" id="UP000429181"/>
    </source>
</evidence>
<comment type="catalytic activity">
    <reaction evidence="3">
        <text>glutathione + H2O = L-cysteinylglycine + L-glutamate</text>
        <dbReference type="Rhea" id="RHEA:28807"/>
        <dbReference type="ChEBI" id="CHEBI:15377"/>
        <dbReference type="ChEBI" id="CHEBI:29985"/>
        <dbReference type="ChEBI" id="CHEBI:57925"/>
        <dbReference type="ChEBI" id="CHEBI:61694"/>
        <dbReference type="EC" id="3.4.19.13"/>
    </reaction>
</comment>
<dbReference type="InterPro" id="IPR043137">
    <property type="entry name" value="GGT_ssub_C"/>
</dbReference>
<keyword evidence="3" id="KW-0012">Acyltransferase</keyword>
<accession>A0A4W2ILQ7</accession>
<dbReference type="Pfam" id="PF01019">
    <property type="entry name" value="G_glu_transpept"/>
    <property type="match status" value="1"/>
</dbReference>
<comment type="function">
    <text evidence="3">Cleaves the gamma-glutamyl peptide bond of glutathione and glutathione conjugates.</text>
</comment>
<evidence type="ECO:0000256" key="2">
    <source>
        <dbReference type="PIRSR" id="PIRSR600101-2"/>
    </source>
</evidence>
<organism evidence="5 7">
    <name type="scientific">Bos indicus x Bos taurus</name>
    <name type="common">Hybrid cattle</name>
    <dbReference type="NCBI Taxonomy" id="30522"/>
    <lineage>
        <taxon>Eukaryota</taxon>
        <taxon>Metazoa</taxon>
        <taxon>Chordata</taxon>
        <taxon>Craniata</taxon>
        <taxon>Vertebrata</taxon>
        <taxon>Euteleostomi</taxon>
        <taxon>Mammalia</taxon>
        <taxon>Eutheria</taxon>
        <taxon>Laurasiatheria</taxon>
        <taxon>Artiodactyla</taxon>
        <taxon>Ruminantia</taxon>
        <taxon>Pecora</taxon>
        <taxon>Bovidae</taxon>
        <taxon>Bovinae</taxon>
        <taxon>Bos</taxon>
    </lineage>
</organism>